<gene>
    <name evidence="1" type="ORF">SAMN05421872_107304</name>
</gene>
<sequence>MHLVENAPAARPLEVDDVVELLRELAAVMAPTR</sequence>
<name>A0A1G6U4A1_9ACTN</name>
<dbReference type="Proteomes" id="UP000199034">
    <property type="component" value="Unassembled WGS sequence"/>
</dbReference>
<organism evidence="1 2">
    <name type="scientific">Nocardioides lianchengensis</name>
    <dbReference type="NCBI Taxonomy" id="1045774"/>
    <lineage>
        <taxon>Bacteria</taxon>
        <taxon>Bacillati</taxon>
        <taxon>Actinomycetota</taxon>
        <taxon>Actinomycetes</taxon>
        <taxon>Propionibacteriales</taxon>
        <taxon>Nocardioidaceae</taxon>
        <taxon>Nocardioides</taxon>
    </lineage>
</organism>
<accession>A0A1G6U4A1</accession>
<proteinExistence type="predicted"/>
<dbReference type="EMBL" id="FMZM01000007">
    <property type="protein sequence ID" value="SDD36252.1"/>
    <property type="molecule type" value="Genomic_DNA"/>
</dbReference>
<protein>
    <submittedName>
        <fullName evidence="1">Uncharacterized protein</fullName>
    </submittedName>
</protein>
<evidence type="ECO:0000313" key="1">
    <source>
        <dbReference type="EMBL" id="SDD36252.1"/>
    </source>
</evidence>
<keyword evidence="2" id="KW-1185">Reference proteome</keyword>
<evidence type="ECO:0000313" key="2">
    <source>
        <dbReference type="Proteomes" id="UP000199034"/>
    </source>
</evidence>
<reference evidence="1 2" key="1">
    <citation type="submission" date="2016-10" db="EMBL/GenBank/DDBJ databases">
        <authorList>
            <person name="de Groot N.N."/>
        </authorList>
    </citation>
    <scope>NUCLEOTIDE SEQUENCE [LARGE SCALE GENOMIC DNA]</scope>
    <source>
        <strain evidence="1 2">CGMCC 4.6858</strain>
    </source>
</reference>
<dbReference type="AlphaFoldDB" id="A0A1G6U4A1"/>